<dbReference type="InterPro" id="IPR007836">
    <property type="entry name" value="Ribosomal_eS32"/>
</dbReference>
<dbReference type="EMBL" id="LJIJ01000288">
    <property type="protein sequence ID" value="ODM99306.1"/>
    <property type="molecule type" value="Genomic_DNA"/>
</dbReference>
<dbReference type="GO" id="GO:0005840">
    <property type="term" value="C:ribosome"/>
    <property type="evidence" value="ECO:0007669"/>
    <property type="project" value="UniProtKB-KW"/>
</dbReference>
<organism evidence="6 7">
    <name type="scientific">Orchesella cincta</name>
    <name type="common">Springtail</name>
    <name type="synonym">Podura cincta</name>
    <dbReference type="NCBI Taxonomy" id="48709"/>
    <lineage>
        <taxon>Eukaryota</taxon>
        <taxon>Metazoa</taxon>
        <taxon>Ecdysozoa</taxon>
        <taxon>Arthropoda</taxon>
        <taxon>Hexapoda</taxon>
        <taxon>Collembola</taxon>
        <taxon>Entomobryomorpha</taxon>
        <taxon>Entomobryoidea</taxon>
        <taxon>Orchesellidae</taxon>
        <taxon>Orchesellinae</taxon>
        <taxon>Orchesella</taxon>
    </lineage>
</organism>
<protein>
    <recommendedName>
        <fullName evidence="4">60S ribosomal protein L41</fullName>
    </recommendedName>
</protein>
<feature type="region of interest" description="Disordered" evidence="5">
    <location>
        <begin position="97"/>
        <end position="116"/>
    </location>
</feature>
<dbReference type="AlphaFoldDB" id="A0A1D2N1Y1"/>
<accession>A0A1D2N1Y1</accession>
<keyword evidence="1 4" id="KW-0689">Ribosomal protein</keyword>
<evidence type="ECO:0000313" key="6">
    <source>
        <dbReference type="EMBL" id="ODM99306.1"/>
    </source>
</evidence>
<evidence type="ECO:0000313" key="7">
    <source>
        <dbReference type="Proteomes" id="UP000094527"/>
    </source>
</evidence>
<gene>
    <name evidence="6" type="ORF">Ocin01_07377</name>
</gene>
<name>A0A1D2N1Y1_ORCCI</name>
<comment type="subunit">
    <text evidence="4">Component of the large ribosomal subunit.</text>
</comment>
<dbReference type="GO" id="GO:1990904">
    <property type="term" value="C:ribonucleoprotein complex"/>
    <property type="evidence" value="ECO:0007669"/>
    <property type="project" value="UniProtKB-KW"/>
</dbReference>
<keyword evidence="7" id="KW-1185">Reference proteome</keyword>
<evidence type="ECO:0000256" key="2">
    <source>
        <dbReference type="ARBA" id="ARBA00023274"/>
    </source>
</evidence>
<evidence type="ECO:0000256" key="3">
    <source>
        <dbReference type="ARBA" id="ARBA00043969"/>
    </source>
</evidence>
<keyword evidence="2 4" id="KW-0687">Ribonucleoprotein</keyword>
<dbReference type="Proteomes" id="UP000094527">
    <property type="component" value="Unassembled WGS sequence"/>
</dbReference>
<reference evidence="6 7" key="1">
    <citation type="journal article" date="2016" name="Genome Biol. Evol.">
        <title>Gene Family Evolution Reflects Adaptation to Soil Environmental Stressors in the Genome of the Collembolan Orchesella cincta.</title>
        <authorList>
            <person name="Faddeeva-Vakhrusheva A."/>
            <person name="Derks M.F."/>
            <person name="Anvar S.Y."/>
            <person name="Agamennone V."/>
            <person name="Suring W."/>
            <person name="Smit S."/>
            <person name="van Straalen N.M."/>
            <person name="Roelofs D."/>
        </authorList>
    </citation>
    <scope>NUCLEOTIDE SEQUENCE [LARGE SCALE GENOMIC DNA]</scope>
    <source>
        <tissue evidence="6">Mixed pool</tissue>
    </source>
</reference>
<comment type="caution">
    <text evidence="6">The sequence shown here is derived from an EMBL/GenBank/DDBJ whole genome shotgun (WGS) entry which is preliminary data.</text>
</comment>
<evidence type="ECO:0000256" key="4">
    <source>
        <dbReference type="RuleBase" id="RU368055"/>
    </source>
</evidence>
<evidence type="ECO:0000256" key="5">
    <source>
        <dbReference type="SAM" id="MobiDB-lite"/>
    </source>
</evidence>
<dbReference type="GO" id="GO:0006412">
    <property type="term" value="P:translation"/>
    <property type="evidence" value="ECO:0007669"/>
    <property type="project" value="InterPro"/>
</dbReference>
<dbReference type="Pfam" id="PF05162">
    <property type="entry name" value="Ribosomal_L41"/>
    <property type="match status" value="1"/>
</dbReference>
<comment type="similarity">
    <text evidence="3 4">Belongs to the eukaryotic ribosomal protein eS32 family.</text>
</comment>
<proteinExistence type="inferred from homology"/>
<feature type="non-terminal residue" evidence="6">
    <location>
        <position position="1"/>
    </location>
</feature>
<dbReference type="GO" id="GO:0003735">
    <property type="term" value="F:structural constituent of ribosome"/>
    <property type="evidence" value="ECO:0007669"/>
    <property type="project" value="UniProtKB-UniRule"/>
</dbReference>
<feature type="region of interest" description="Disordered" evidence="5">
    <location>
        <begin position="15"/>
        <end position="35"/>
    </location>
</feature>
<evidence type="ECO:0000256" key="1">
    <source>
        <dbReference type="ARBA" id="ARBA00022980"/>
    </source>
</evidence>
<sequence length="116" mass="13425">LDILRDNCKPRADSHLSPNSILLNDPCPHTTNGSMNRIKKNAVWDRSENVQRERSVSAHSAYTLCGHHAVELRASGNLSTLKGFPLPLLSVMRAKWRKKRMRRLKRKRRKMRARSK</sequence>